<dbReference type="GO" id="GO:0032217">
    <property type="term" value="F:riboflavin transmembrane transporter activity"/>
    <property type="evidence" value="ECO:0007669"/>
    <property type="project" value="UniProtKB-UniRule"/>
</dbReference>
<comment type="function">
    <text evidence="8">Probably a riboflavin-binding protein that interacts with the energy-coupling factor (ECF) ABC-transporter complex.</text>
</comment>
<evidence type="ECO:0000256" key="1">
    <source>
        <dbReference type="ARBA" id="ARBA00004651"/>
    </source>
</evidence>
<comment type="similarity">
    <text evidence="2 8">Belongs to the prokaryotic riboflavin transporter (P-RFT) (TC 2.A.87) family.</text>
</comment>
<sequence>MNVKTKTITQMAVLAAMSILLVYLIHFPVFPAAPFLEYDPADIPILIGTFMFGPLGGLVLTAVVSILQGLTVSSASGIIGIMMHFFATGSFVLVAGNIYKKHRTRKGAVVGLFFGALAMTITMVIWNLIFTPLFMGTPIEAVIAMLIPVIIPFNLIKTGVNALITFIVYKSVSKVLGMEIKETKLAE</sequence>
<dbReference type="PIRSF" id="PIRSF037778">
    <property type="entry name" value="UCP037778_transp_RibU"/>
    <property type="match status" value="1"/>
</dbReference>
<dbReference type="Proteomes" id="UP000218387">
    <property type="component" value="Chromosome"/>
</dbReference>
<feature type="transmembrane region" description="Helical" evidence="9">
    <location>
        <begin position="45"/>
        <end position="67"/>
    </location>
</feature>
<feature type="transmembrane region" description="Helical" evidence="9">
    <location>
        <begin position="141"/>
        <end position="169"/>
    </location>
</feature>
<dbReference type="Pfam" id="PF12822">
    <property type="entry name" value="ECF_trnsprt"/>
    <property type="match status" value="1"/>
</dbReference>
<keyword evidence="6 9" id="KW-1133">Transmembrane helix</keyword>
<name>A0A4P9CDQ4_EUBML</name>
<evidence type="ECO:0000256" key="3">
    <source>
        <dbReference type="ARBA" id="ARBA00022448"/>
    </source>
</evidence>
<keyword evidence="5 9" id="KW-0812">Transmembrane</keyword>
<evidence type="ECO:0000313" key="10">
    <source>
        <dbReference type="EMBL" id="QCT73085.1"/>
    </source>
</evidence>
<dbReference type="RefSeq" id="WP_096920043.1">
    <property type="nucleotide sequence ID" value="NZ_CP029487.1"/>
</dbReference>
<feature type="transmembrane region" description="Helical" evidence="9">
    <location>
        <begin position="12"/>
        <end position="33"/>
    </location>
</feature>
<keyword evidence="7 8" id="KW-0472">Membrane</keyword>
<accession>A0A4P9CDQ4</accession>
<dbReference type="AlphaFoldDB" id="A0A4P9CDQ4"/>
<evidence type="ECO:0000256" key="2">
    <source>
        <dbReference type="ARBA" id="ARBA00005540"/>
    </source>
</evidence>
<evidence type="ECO:0000256" key="8">
    <source>
        <dbReference type="PIRNR" id="PIRNR037778"/>
    </source>
</evidence>
<dbReference type="InterPro" id="IPR025720">
    <property type="entry name" value="RibU"/>
</dbReference>
<evidence type="ECO:0000256" key="7">
    <source>
        <dbReference type="ARBA" id="ARBA00023136"/>
    </source>
</evidence>
<evidence type="ECO:0000256" key="6">
    <source>
        <dbReference type="ARBA" id="ARBA00022989"/>
    </source>
</evidence>
<organism evidence="10 11">
    <name type="scientific">Eubacterium maltosivorans</name>
    <dbReference type="NCBI Taxonomy" id="2041044"/>
    <lineage>
        <taxon>Bacteria</taxon>
        <taxon>Bacillati</taxon>
        <taxon>Bacillota</taxon>
        <taxon>Clostridia</taxon>
        <taxon>Eubacteriales</taxon>
        <taxon>Eubacteriaceae</taxon>
        <taxon>Eubacterium</taxon>
    </lineage>
</organism>
<keyword evidence="11" id="KW-1185">Reference proteome</keyword>
<evidence type="ECO:0000313" key="11">
    <source>
        <dbReference type="Proteomes" id="UP000218387"/>
    </source>
</evidence>
<feature type="transmembrane region" description="Helical" evidence="9">
    <location>
        <begin position="107"/>
        <end position="129"/>
    </location>
</feature>
<dbReference type="GO" id="GO:0005886">
    <property type="term" value="C:plasma membrane"/>
    <property type="evidence" value="ECO:0007669"/>
    <property type="project" value="UniProtKB-SubCell"/>
</dbReference>
<dbReference type="PANTHER" id="PTHR38438:SF1">
    <property type="entry name" value="RIBOFLAVIN TRANSPORTER RIBU"/>
    <property type="match status" value="1"/>
</dbReference>
<feature type="transmembrane region" description="Helical" evidence="9">
    <location>
        <begin position="73"/>
        <end position="95"/>
    </location>
</feature>
<dbReference type="KEGG" id="emt:CPZ25_017720"/>
<keyword evidence="4 8" id="KW-1003">Cell membrane</keyword>
<reference evidence="10 11" key="1">
    <citation type="submission" date="2018-05" db="EMBL/GenBank/DDBJ databases">
        <title>Genome comparison of Eubacterium sp.</title>
        <authorList>
            <person name="Feng Y."/>
            <person name="Sanchez-Andrea I."/>
            <person name="Stams A.J.M."/>
            <person name="De Vos W.M."/>
        </authorList>
    </citation>
    <scope>NUCLEOTIDE SEQUENCE [LARGE SCALE GENOMIC DNA]</scope>
    <source>
        <strain evidence="10 11">YI</strain>
    </source>
</reference>
<proteinExistence type="inferred from homology"/>
<evidence type="ECO:0000256" key="4">
    <source>
        <dbReference type="ARBA" id="ARBA00022475"/>
    </source>
</evidence>
<dbReference type="EMBL" id="CP029487">
    <property type="protein sequence ID" value="QCT73085.1"/>
    <property type="molecule type" value="Genomic_DNA"/>
</dbReference>
<protein>
    <recommendedName>
        <fullName evidence="8">Riboflavin transporter</fullName>
    </recommendedName>
</protein>
<dbReference type="Gene3D" id="1.10.1760.20">
    <property type="match status" value="1"/>
</dbReference>
<comment type="subcellular location">
    <subcellularLocation>
        <location evidence="1">Cell membrane</location>
        <topology evidence="1">Multi-pass membrane protein</topology>
    </subcellularLocation>
</comment>
<evidence type="ECO:0000256" key="5">
    <source>
        <dbReference type="ARBA" id="ARBA00022692"/>
    </source>
</evidence>
<keyword evidence="3 8" id="KW-0813">Transport</keyword>
<evidence type="ECO:0000256" key="9">
    <source>
        <dbReference type="SAM" id="Phobius"/>
    </source>
</evidence>
<gene>
    <name evidence="10" type="ORF">CPZ25_017720</name>
</gene>
<dbReference type="InterPro" id="IPR024529">
    <property type="entry name" value="ECF_trnsprt_substrate-spec"/>
</dbReference>
<dbReference type="PANTHER" id="PTHR38438">
    <property type="entry name" value="RIBOFLAVIN TRANSPORTER RIBU"/>
    <property type="match status" value="1"/>
</dbReference>